<evidence type="ECO:0000256" key="2">
    <source>
        <dbReference type="ARBA" id="ARBA00022475"/>
    </source>
</evidence>
<evidence type="ECO:0000313" key="9">
    <source>
        <dbReference type="Proteomes" id="UP001341444"/>
    </source>
</evidence>
<protein>
    <submittedName>
        <fullName evidence="8">ABC transporter permease</fullName>
    </submittedName>
</protein>
<feature type="domain" description="ABC-2 type transporter transmembrane" evidence="7">
    <location>
        <begin position="21"/>
        <end position="359"/>
    </location>
</feature>
<feature type="transmembrane region" description="Helical" evidence="6">
    <location>
        <begin position="21"/>
        <end position="43"/>
    </location>
</feature>
<feature type="transmembrane region" description="Helical" evidence="6">
    <location>
        <begin position="180"/>
        <end position="203"/>
    </location>
</feature>
<keyword evidence="4 6" id="KW-1133">Transmembrane helix</keyword>
<gene>
    <name evidence="8" type="ORF">P4T90_04010</name>
</gene>
<comment type="subcellular location">
    <subcellularLocation>
        <location evidence="1">Cell membrane</location>
        <topology evidence="1">Multi-pass membrane protein</topology>
    </subcellularLocation>
</comment>
<evidence type="ECO:0000256" key="4">
    <source>
        <dbReference type="ARBA" id="ARBA00022989"/>
    </source>
</evidence>
<accession>A0ABU6MC52</accession>
<name>A0ABU6MC52_9BACI</name>
<sequence length="367" mass="40108">MSILTIALKEMKHTYRDIRALAFMLAFPILLMFVLGTALSNVFDSKIQVSNIQVLYQDNASQVLSQSFKSFEEQARKAGIHFTKAEPHIDGQKEVKQSNYDGYVVLKDNTISVYESTKNSVEGSIIQGMVTAFADKYNVAEAVAKVKPDQVSQVLAETGKNDYIKSVSLHSAKQPGAMDYYAIAMTTMIALYGAIGGTSLIRGERTRNTADRLLASPIRKGEIFAGKILGSVIFNAICLMLVVLFSKYVFKAYWGSHLGIIFLILVTESLLAISFGLGVSYLTKTGQSARTIIMVAVQVASFFGGAYFQVSGFIPSLSPLTWANQAINKIIYSNDLAAALPVIGMNLGIAFIMLLIAVISFRRKEGL</sequence>
<dbReference type="EMBL" id="JARMAB010000005">
    <property type="protein sequence ID" value="MED1202255.1"/>
    <property type="molecule type" value="Genomic_DNA"/>
</dbReference>
<organism evidence="8 9">
    <name type="scientific">Heyndrickxia acidicola</name>
    <dbReference type="NCBI Taxonomy" id="209389"/>
    <lineage>
        <taxon>Bacteria</taxon>
        <taxon>Bacillati</taxon>
        <taxon>Bacillota</taxon>
        <taxon>Bacilli</taxon>
        <taxon>Bacillales</taxon>
        <taxon>Bacillaceae</taxon>
        <taxon>Heyndrickxia</taxon>
    </lineage>
</organism>
<evidence type="ECO:0000256" key="6">
    <source>
        <dbReference type="SAM" id="Phobius"/>
    </source>
</evidence>
<feature type="transmembrane region" description="Helical" evidence="6">
    <location>
        <begin position="291"/>
        <end position="310"/>
    </location>
</feature>
<dbReference type="PANTHER" id="PTHR30294:SF48">
    <property type="entry name" value="LINEARMYCIN RESISTANCE PERMEASE PROTEIN LNRM"/>
    <property type="match status" value="1"/>
</dbReference>
<evidence type="ECO:0000313" key="8">
    <source>
        <dbReference type="EMBL" id="MED1202255.1"/>
    </source>
</evidence>
<dbReference type="InterPro" id="IPR051449">
    <property type="entry name" value="ABC-2_transporter_component"/>
</dbReference>
<evidence type="ECO:0000256" key="5">
    <source>
        <dbReference type="ARBA" id="ARBA00023136"/>
    </source>
</evidence>
<dbReference type="InterPro" id="IPR013525">
    <property type="entry name" value="ABC2_TM"/>
</dbReference>
<proteinExistence type="predicted"/>
<keyword evidence="2" id="KW-1003">Cell membrane</keyword>
<keyword evidence="9" id="KW-1185">Reference proteome</keyword>
<dbReference type="Proteomes" id="UP001341444">
    <property type="component" value="Unassembled WGS sequence"/>
</dbReference>
<feature type="transmembrane region" description="Helical" evidence="6">
    <location>
        <begin position="258"/>
        <end position="279"/>
    </location>
</feature>
<dbReference type="RefSeq" id="WP_066270518.1">
    <property type="nucleotide sequence ID" value="NZ_JARMAB010000005.1"/>
</dbReference>
<reference evidence="8 9" key="1">
    <citation type="submission" date="2023-03" db="EMBL/GenBank/DDBJ databases">
        <title>Bacillus Genome Sequencing.</title>
        <authorList>
            <person name="Dunlap C."/>
        </authorList>
    </citation>
    <scope>NUCLEOTIDE SEQUENCE [LARGE SCALE GENOMIC DNA]</scope>
    <source>
        <strain evidence="8 9">B-23453</strain>
    </source>
</reference>
<evidence type="ECO:0000259" key="7">
    <source>
        <dbReference type="Pfam" id="PF12698"/>
    </source>
</evidence>
<dbReference type="PANTHER" id="PTHR30294">
    <property type="entry name" value="MEMBRANE COMPONENT OF ABC TRANSPORTER YHHJ-RELATED"/>
    <property type="match status" value="1"/>
</dbReference>
<comment type="caution">
    <text evidence="8">The sequence shown here is derived from an EMBL/GenBank/DDBJ whole genome shotgun (WGS) entry which is preliminary data.</text>
</comment>
<evidence type="ECO:0000256" key="3">
    <source>
        <dbReference type="ARBA" id="ARBA00022692"/>
    </source>
</evidence>
<feature type="transmembrane region" description="Helical" evidence="6">
    <location>
        <begin position="338"/>
        <end position="361"/>
    </location>
</feature>
<keyword evidence="5 6" id="KW-0472">Membrane</keyword>
<feature type="transmembrane region" description="Helical" evidence="6">
    <location>
        <begin position="224"/>
        <end position="246"/>
    </location>
</feature>
<dbReference type="Pfam" id="PF12698">
    <property type="entry name" value="ABC2_membrane_3"/>
    <property type="match status" value="1"/>
</dbReference>
<evidence type="ECO:0000256" key="1">
    <source>
        <dbReference type="ARBA" id="ARBA00004651"/>
    </source>
</evidence>
<keyword evidence="3 6" id="KW-0812">Transmembrane</keyword>